<dbReference type="OrthoDB" id="5594178at2759"/>
<dbReference type="SUPFAM" id="SSF144232">
    <property type="entry name" value="HIT/MYND zinc finger-like"/>
    <property type="match status" value="1"/>
</dbReference>
<name>A0A6C1ED06_SACPS</name>
<dbReference type="GO" id="GO:0008270">
    <property type="term" value="F:zinc ion binding"/>
    <property type="evidence" value="ECO:0007669"/>
    <property type="project" value="UniProtKB-KW"/>
</dbReference>
<comment type="similarity">
    <text evidence="2">Belongs to the MUB1/samB family.</text>
</comment>
<dbReference type="GO" id="GO:1990304">
    <property type="term" value="C:MUB1-RAD6-UBR2 ubiquitin ligase complex"/>
    <property type="evidence" value="ECO:0007669"/>
    <property type="project" value="TreeGrafter"/>
</dbReference>
<evidence type="ECO:0000256" key="8">
    <source>
        <dbReference type="SAM" id="MobiDB-lite"/>
    </source>
</evidence>
<reference evidence="10 11" key="1">
    <citation type="journal article" date="2019" name="BMC Genomics">
        <title>Chromosome level assembly and comparative genome analysis confirm lager-brewing yeasts originated from a single hybridization.</title>
        <authorList>
            <person name="Salazar A.N."/>
            <person name="Gorter de Vries A.R."/>
            <person name="van den Broek M."/>
            <person name="Brouwers N."/>
            <person name="de la Torre Cortes P."/>
            <person name="Kuijpers N.G.A."/>
            <person name="Daran J.G."/>
            <person name="Abeel T."/>
        </authorList>
    </citation>
    <scope>NUCLEOTIDE SEQUENCE [LARGE SCALE GENOMIC DNA]</scope>
    <source>
        <strain evidence="10 11">CBS 1483</strain>
    </source>
</reference>
<evidence type="ECO:0000256" key="6">
    <source>
        <dbReference type="ARBA" id="ARBA00022833"/>
    </source>
</evidence>
<evidence type="ECO:0000256" key="7">
    <source>
        <dbReference type="PROSITE-ProRule" id="PRU00134"/>
    </source>
</evidence>
<feature type="compositionally biased region" description="Polar residues" evidence="8">
    <location>
        <begin position="566"/>
        <end position="608"/>
    </location>
</feature>
<protein>
    <submittedName>
        <fullName evidence="10">MYND-type zinc finger protein mub1</fullName>
    </submittedName>
</protein>
<proteinExistence type="inferred from homology"/>
<dbReference type="PROSITE" id="PS50865">
    <property type="entry name" value="ZF_MYND_2"/>
    <property type="match status" value="1"/>
</dbReference>
<gene>
    <name evidence="10" type="primary">MUB1_2</name>
    <name evidence="10" type="ORF">GRS66_009907</name>
</gene>
<feature type="region of interest" description="Disordered" evidence="8">
    <location>
        <begin position="566"/>
        <end position="622"/>
    </location>
</feature>
<comment type="subcellular location">
    <subcellularLocation>
        <location evidence="1">Cytoplasm</location>
    </subcellularLocation>
</comment>
<dbReference type="InterPro" id="IPR002893">
    <property type="entry name" value="Znf_MYND"/>
</dbReference>
<keyword evidence="5 7" id="KW-0863">Zinc-finger</keyword>
<dbReference type="PANTHER" id="PTHR47442:SF1">
    <property type="entry name" value="MYND-TYPE ZINC FINGER PROTEIN MUB1"/>
    <property type="match status" value="1"/>
</dbReference>
<evidence type="ECO:0000256" key="4">
    <source>
        <dbReference type="ARBA" id="ARBA00022723"/>
    </source>
</evidence>
<evidence type="ECO:0000313" key="10">
    <source>
        <dbReference type="EMBL" id="QID87238.1"/>
    </source>
</evidence>
<evidence type="ECO:0000256" key="2">
    <source>
        <dbReference type="ARBA" id="ARBA00010655"/>
    </source>
</evidence>
<feature type="domain" description="MYND-type" evidence="9">
    <location>
        <begin position="516"/>
        <end position="557"/>
    </location>
</feature>
<dbReference type="EMBL" id="CP049010">
    <property type="protein sequence ID" value="QID87238.1"/>
    <property type="molecule type" value="Genomic_DNA"/>
</dbReference>
<dbReference type="InterPro" id="IPR051664">
    <property type="entry name" value="MYND-type_zinc_finger"/>
</dbReference>
<dbReference type="Gene3D" id="6.10.140.2220">
    <property type="match status" value="1"/>
</dbReference>
<sequence length="622" mass="72352">MRDSNHRSLTLNKPIVTITSTVYDRRALDINSSIPLINSLNYLTYLTSNSSKVRETVANDGALERLVSILRNCHLSLFELLDLDLEDFSEHDNIKNLWKEKKLALCAWKWTLTFQCLVLTGTRGTEQIRKKVVMSGVLSVLVTVLDNYLLYHKNYDFVKDQTMNFDFKGITTETMYKFLRKDENETYQQYIEFITGQDKLKLSNDKTFLNERLVAPSMTIPTDFSDTWVDFAHLASNFDTHTHHKKNDDDTDIDTDRNNTNFNAYEEFFSQPDVNKPTISTPREFFLGRIVPKQDDVIWSLQLLAFVSKYTYMKSTLQNVELVESLSFRSMATRVKQRISEDDDIEEQERNVTVKFSTLYPYLSKTSKNNPDHKNSDSSKDNPFFEELKKLSNKCQQKEQERMSNIRCPVLNLFERYRVPKPNDNNVNNTDKERIILRKKLSEKFERNWNYEKMKKKSTNSINDFKSLSNIVNIFPLVEKYTVNTENTHDIIYWSSVIMRNSCRKNEILGVRQCANFSCGKWEDFPRQFAKCRRCKRTKYCSRKCQLKAWGYHRYWCHEVGSSHLRSTNTTTGVNTPNEPGSLNTTATTAADVSNSTSTFAPNISTTVPDEIGNADDNSIPE</sequence>
<dbReference type="FunFam" id="6.10.140.2220:FF:000003">
    <property type="entry name" value="MYND-type zinc finger protein"/>
    <property type="match status" value="1"/>
</dbReference>
<evidence type="ECO:0000256" key="5">
    <source>
        <dbReference type="ARBA" id="ARBA00022771"/>
    </source>
</evidence>
<organism evidence="10 11">
    <name type="scientific">Saccharomyces pastorianus</name>
    <name type="common">Lager yeast</name>
    <name type="synonym">Saccharomyces cerevisiae x Saccharomyces eubayanus</name>
    <dbReference type="NCBI Taxonomy" id="27292"/>
    <lineage>
        <taxon>Eukaryota</taxon>
        <taxon>Fungi</taxon>
        <taxon>Dikarya</taxon>
        <taxon>Ascomycota</taxon>
        <taxon>Saccharomycotina</taxon>
        <taxon>Saccharomycetes</taxon>
        <taxon>Saccharomycetales</taxon>
        <taxon>Saccharomycetaceae</taxon>
        <taxon>Saccharomyces</taxon>
    </lineage>
</organism>
<keyword evidence="6" id="KW-0862">Zinc</keyword>
<keyword evidence="4" id="KW-0479">Metal-binding</keyword>
<dbReference type="Proteomes" id="UP000501346">
    <property type="component" value="Chromosome SeXIII-ScXIII"/>
</dbReference>
<evidence type="ECO:0000256" key="3">
    <source>
        <dbReference type="ARBA" id="ARBA00022490"/>
    </source>
</evidence>
<evidence type="ECO:0000259" key="9">
    <source>
        <dbReference type="PROSITE" id="PS50865"/>
    </source>
</evidence>
<dbReference type="GO" id="GO:0006511">
    <property type="term" value="P:ubiquitin-dependent protein catabolic process"/>
    <property type="evidence" value="ECO:0007669"/>
    <property type="project" value="TreeGrafter"/>
</dbReference>
<keyword evidence="3" id="KW-0963">Cytoplasm</keyword>
<evidence type="ECO:0000313" key="11">
    <source>
        <dbReference type="Proteomes" id="UP000501346"/>
    </source>
</evidence>
<evidence type="ECO:0000256" key="1">
    <source>
        <dbReference type="ARBA" id="ARBA00004496"/>
    </source>
</evidence>
<dbReference type="GO" id="GO:0007163">
    <property type="term" value="P:establishment or maintenance of cell polarity"/>
    <property type="evidence" value="ECO:0007669"/>
    <property type="project" value="TreeGrafter"/>
</dbReference>
<keyword evidence="11" id="KW-1185">Reference proteome</keyword>
<dbReference type="PANTHER" id="PTHR47442">
    <property type="entry name" value="MYND-TYPE ZINC FINGER PROTEIN MUB1"/>
    <property type="match status" value="1"/>
</dbReference>
<accession>A0A6C1ED06</accession>
<dbReference type="GO" id="GO:0005737">
    <property type="term" value="C:cytoplasm"/>
    <property type="evidence" value="ECO:0007669"/>
    <property type="project" value="UniProtKB-SubCell"/>
</dbReference>
<dbReference type="AlphaFoldDB" id="A0A6C1ED06"/>
<dbReference type="Pfam" id="PF01753">
    <property type="entry name" value="zf-MYND"/>
    <property type="match status" value="1"/>
</dbReference>